<comment type="cofactor">
    <cofactor evidence="6">
        <name>Mg(2+)</name>
        <dbReference type="ChEBI" id="CHEBI:18420"/>
    </cofactor>
</comment>
<comment type="subcellular location">
    <subcellularLocation>
        <location evidence="1 6">Cytoplasm</location>
    </subcellularLocation>
</comment>
<dbReference type="EMBL" id="BMKS01000020">
    <property type="protein sequence ID" value="GGG49523.1"/>
    <property type="molecule type" value="Genomic_DNA"/>
</dbReference>
<dbReference type="GO" id="GO:0016891">
    <property type="term" value="F:RNA endonuclease activity producing 5'-phosphomonoesters, hydrolytic mechanism"/>
    <property type="evidence" value="ECO:0007669"/>
    <property type="project" value="TreeGrafter"/>
</dbReference>
<dbReference type="HAMAP" id="MF_00801">
    <property type="entry name" value="Endonuclease_5"/>
    <property type="match status" value="1"/>
</dbReference>
<organism evidence="7 8">
    <name type="scientific">Caldovatus sediminis</name>
    <dbReference type="NCBI Taxonomy" id="2041189"/>
    <lineage>
        <taxon>Bacteria</taxon>
        <taxon>Pseudomonadati</taxon>
        <taxon>Pseudomonadota</taxon>
        <taxon>Alphaproteobacteria</taxon>
        <taxon>Acetobacterales</taxon>
        <taxon>Roseomonadaceae</taxon>
        <taxon>Caldovatus</taxon>
    </lineage>
</organism>
<dbReference type="AlphaFoldDB" id="A0A8J3EE52"/>
<comment type="function">
    <text evidence="6">DNA repair enzyme involved in the repair of deaminated bases. Selectively cleaves double-stranded DNA at the second phosphodiester bond 3' to a deoxyinosine leaving behind the intact lesion on the nicked DNA.</text>
</comment>
<keyword evidence="6" id="KW-0479">Metal-binding</keyword>
<dbReference type="GO" id="GO:0003727">
    <property type="term" value="F:single-stranded RNA binding"/>
    <property type="evidence" value="ECO:0007669"/>
    <property type="project" value="TreeGrafter"/>
</dbReference>
<dbReference type="GO" id="GO:0005737">
    <property type="term" value="C:cytoplasm"/>
    <property type="evidence" value="ECO:0007669"/>
    <property type="project" value="UniProtKB-SubCell"/>
</dbReference>
<reference evidence="7 8" key="1">
    <citation type="journal article" date="2014" name="Int. J. Syst. Evol. Microbiol.">
        <title>Complete genome sequence of Corynebacterium casei LMG S-19264T (=DSM 44701T), isolated from a smear-ripened cheese.</title>
        <authorList>
            <consortium name="US DOE Joint Genome Institute (JGI-PGF)"/>
            <person name="Walter F."/>
            <person name="Albersmeier A."/>
            <person name="Kalinowski J."/>
            <person name="Ruckert C."/>
        </authorList>
    </citation>
    <scope>NUCLEOTIDE SEQUENCE [LARGE SCALE GENOMIC DNA]</scope>
    <source>
        <strain evidence="7 8">CGMCC 1.16330</strain>
    </source>
</reference>
<evidence type="ECO:0000313" key="7">
    <source>
        <dbReference type="EMBL" id="GGG49523.1"/>
    </source>
</evidence>
<dbReference type="PANTHER" id="PTHR28511">
    <property type="entry name" value="ENDONUCLEASE V"/>
    <property type="match status" value="1"/>
</dbReference>
<evidence type="ECO:0000256" key="2">
    <source>
        <dbReference type="ARBA" id="ARBA00022490"/>
    </source>
</evidence>
<dbReference type="Proteomes" id="UP000597507">
    <property type="component" value="Unassembled WGS sequence"/>
</dbReference>
<dbReference type="InterPro" id="IPR007581">
    <property type="entry name" value="Endonuclease-V"/>
</dbReference>
<keyword evidence="2 6" id="KW-0963">Cytoplasm</keyword>
<keyword evidence="3 6" id="KW-0540">Nuclease</keyword>
<evidence type="ECO:0000256" key="1">
    <source>
        <dbReference type="ARBA" id="ARBA00004496"/>
    </source>
</evidence>
<evidence type="ECO:0000256" key="5">
    <source>
        <dbReference type="ARBA" id="ARBA00022801"/>
    </source>
</evidence>
<evidence type="ECO:0000313" key="8">
    <source>
        <dbReference type="Proteomes" id="UP000597507"/>
    </source>
</evidence>
<accession>A0A8J3EE52</accession>
<sequence>MAEDRAADLGLAALHGAPADWLHPPDLDAARAAQRAMAERVIAQDAHGPVARLGGADTSAERFDPAQRVHAALVTLDAGTLRPLAESGATRVAAFPYIPGFLGFREVPALLAAWARLDPKPDLVMVDGHGIAHPRGLGIASHLGVLLDLPTIGVAKSVLVGEPAGMLGAEPGARVPLVWHGRAIAMALRTRARANPLYVSVGHRVGLESAVEWVLRTAGRGYRLPEPTRLAHLAANRQRLGAAAR</sequence>
<name>A0A8J3EE52_9PROT</name>
<dbReference type="GO" id="GO:0000287">
    <property type="term" value="F:magnesium ion binding"/>
    <property type="evidence" value="ECO:0007669"/>
    <property type="project" value="UniProtKB-UniRule"/>
</dbReference>
<dbReference type="GO" id="GO:0006281">
    <property type="term" value="P:DNA repair"/>
    <property type="evidence" value="ECO:0007669"/>
    <property type="project" value="UniProtKB-UniRule"/>
</dbReference>
<dbReference type="NCBIfam" id="NF008629">
    <property type="entry name" value="PRK11617.1"/>
    <property type="match status" value="1"/>
</dbReference>
<dbReference type="EC" id="3.1.21.7" evidence="6"/>
<dbReference type="GO" id="GO:0043737">
    <property type="term" value="F:deoxyribonuclease V activity"/>
    <property type="evidence" value="ECO:0007669"/>
    <property type="project" value="UniProtKB-UniRule"/>
</dbReference>
<dbReference type="PANTHER" id="PTHR28511:SF1">
    <property type="entry name" value="ENDONUCLEASE V"/>
    <property type="match status" value="1"/>
</dbReference>
<keyword evidence="6" id="KW-0227">DNA damage</keyword>
<dbReference type="Gene3D" id="3.30.2170.10">
    <property type="entry name" value="archaeoglobus fulgidus dsm 4304 superfamily"/>
    <property type="match status" value="1"/>
</dbReference>
<protein>
    <recommendedName>
        <fullName evidence="6">Endonuclease V</fullName>
        <ecNumber evidence="6">3.1.21.7</ecNumber>
    </recommendedName>
    <alternativeName>
        <fullName evidence="6">Deoxyinosine 3'endonuclease</fullName>
    </alternativeName>
    <alternativeName>
        <fullName evidence="6">Deoxyribonuclease V</fullName>
        <shortName evidence="6">DNase V</shortName>
    </alternativeName>
</protein>
<comment type="catalytic activity">
    <reaction evidence="6">
        <text>Endonucleolytic cleavage at apurinic or apyrimidinic sites to products with a 5'-phosphate.</text>
        <dbReference type="EC" id="3.1.21.7"/>
    </reaction>
</comment>
<feature type="binding site" evidence="6">
    <location>
        <position position="127"/>
    </location>
    <ligand>
        <name>Mg(2+)</name>
        <dbReference type="ChEBI" id="CHEBI:18420"/>
    </ligand>
</feature>
<keyword evidence="5 6" id="KW-0378">Hydrolase</keyword>
<comment type="caution">
    <text evidence="7">The sequence shown here is derived from an EMBL/GenBank/DDBJ whole genome shotgun (WGS) entry which is preliminary data.</text>
</comment>
<evidence type="ECO:0000256" key="4">
    <source>
        <dbReference type="ARBA" id="ARBA00022759"/>
    </source>
</evidence>
<gene>
    <name evidence="6 7" type="primary">nfi</name>
    <name evidence="7" type="ORF">GCM10010964_41000</name>
</gene>
<evidence type="ECO:0000256" key="3">
    <source>
        <dbReference type="ARBA" id="ARBA00022722"/>
    </source>
</evidence>
<feature type="binding site" evidence="6">
    <location>
        <position position="57"/>
    </location>
    <ligand>
        <name>Mg(2+)</name>
        <dbReference type="ChEBI" id="CHEBI:18420"/>
    </ligand>
</feature>
<keyword evidence="4 6" id="KW-0255">Endonuclease</keyword>
<keyword evidence="6" id="KW-0460">Magnesium</keyword>
<feature type="site" description="Interaction with target DNA" evidence="6">
    <location>
        <position position="97"/>
    </location>
</feature>
<dbReference type="CDD" id="cd06559">
    <property type="entry name" value="Endonuclease_V"/>
    <property type="match status" value="1"/>
</dbReference>
<keyword evidence="8" id="KW-1185">Reference proteome</keyword>
<keyword evidence="6" id="KW-0234">DNA repair</keyword>
<comment type="similarity">
    <text evidence="6">Belongs to the endonuclease V family.</text>
</comment>
<evidence type="ECO:0000256" key="6">
    <source>
        <dbReference type="HAMAP-Rule" id="MF_00801"/>
    </source>
</evidence>
<dbReference type="Pfam" id="PF04493">
    <property type="entry name" value="Endonuclease_5"/>
    <property type="match status" value="1"/>
</dbReference>
<proteinExistence type="inferred from homology"/>